<evidence type="ECO:0000256" key="6">
    <source>
        <dbReference type="ARBA" id="ARBA00023136"/>
    </source>
</evidence>
<dbReference type="InterPro" id="IPR011990">
    <property type="entry name" value="TPR-like_helical_dom_sf"/>
</dbReference>
<gene>
    <name evidence="7" type="ORF">ACET3X_005660</name>
</gene>
<dbReference type="GeneID" id="96085982"/>
<sequence length="690" mass="78813">MCSQIRRTEEEQTRSRIFVGHSYGGLVIKQAFILGSRDQAFTHVAEHTRGVVFLGTPHRGSSFSTWGSLAARALQPLGSNPLLLQEVAYDTLPLQDLHEEFESARSEQLQVVNFFEQRKTRLFKVWFWQWEEFCVREQSATYSRIKNIGLPVDHCGLNKFKSKDNESYKSIVRKLLSLIEPIAAQKQRRLYSVPVNTAETYTERQKLSTAVAEGLRVRHEKAIVPYALAIYGLGGTGKTQLALKYVEDYKDKYSPILWIDAKDKESVLSSYERCAGELQLQVSPRQAQSTSLVDSPSVQAVLRWLENRKKTDDAWLVVIDNADDFSSGIKGVLPRGDRGSIIITSQDSHARKLVDGGCEAVRVDTMERLEARTLLLHHLQLDPNLVTADVIHECDKVAEQLGYLALAIDLAGAYISNDDTDPGQALRRYLQRYTRHKDSLLRSEDSRGLLASEKTVWTVWDTTLEKIEALEALEDPSSDLPARLLLHFLAQFRGAVVQDELFRLASPRVLDSRDALYDGAAALPSWLSKVLAVEMEEWDDWFYERTRDRLVRYSLLQRTGGEWPGVLMHGLVQWRAKKYEEEQPWEKWHLATVLAACTQLSGEKARPQFRRELVAHVPTVEKTYLDDLEIEAEKRVYVWRTVSTVYFDEGRWKEAEELDVQVIETRKTKLGADYPSTLTSMANLASIYWN</sequence>
<dbReference type="InterPro" id="IPR052374">
    <property type="entry name" value="SERAC1"/>
</dbReference>
<evidence type="ECO:0000256" key="4">
    <source>
        <dbReference type="ARBA" id="ARBA00022824"/>
    </source>
</evidence>
<dbReference type="PANTHER" id="PTHR48182">
    <property type="entry name" value="PROTEIN SERAC1"/>
    <property type="match status" value="1"/>
</dbReference>
<dbReference type="EMBL" id="JBHGVX010000005">
    <property type="protein sequence ID" value="KAL1795436.1"/>
    <property type="molecule type" value="Genomic_DNA"/>
</dbReference>
<comment type="subcellular location">
    <subcellularLocation>
        <location evidence="2">Endoplasmic reticulum</location>
    </subcellularLocation>
    <subcellularLocation>
        <location evidence="3">Membrane</location>
    </subcellularLocation>
    <subcellularLocation>
        <location evidence="1">Mitochondrion</location>
    </subcellularLocation>
</comment>
<keyword evidence="8" id="KW-1185">Reference proteome</keyword>
<reference evidence="7 8" key="1">
    <citation type="submission" date="2024-09" db="EMBL/GenBank/DDBJ databases">
        <title>T2T genomes of carrot and Alternaria dauci and their utility for understanding host-pathogen interaction during carrot leaf blight disease.</title>
        <authorList>
            <person name="Liu W."/>
            <person name="Xu S."/>
            <person name="Ou C."/>
            <person name="Liu X."/>
            <person name="Zhuang F."/>
            <person name="Deng X.W."/>
        </authorList>
    </citation>
    <scope>NUCLEOTIDE SEQUENCE [LARGE SCALE GENOMIC DNA]</scope>
    <source>
        <strain evidence="7 8">A2016</strain>
    </source>
</reference>
<dbReference type="Proteomes" id="UP001578633">
    <property type="component" value="Chromosome 5"/>
</dbReference>
<dbReference type="Gene3D" id="3.40.50.300">
    <property type="entry name" value="P-loop containing nucleotide triphosphate hydrolases"/>
    <property type="match status" value="1"/>
</dbReference>
<dbReference type="SUPFAM" id="SSF52540">
    <property type="entry name" value="P-loop containing nucleoside triphosphate hydrolases"/>
    <property type="match status" value="1"/>
</dbReference>
<organism evidence="7 8">
    <name type="scientific">Alternaria dauci</name>
    <dbReference type="NCBI Taxonomy" id="48095"/>
    <lineage>
        <taxon>Eukaryota</taxon>
        <taxon>Fungi</taxon>
        <taxon>Dikarya</taxon>
        <taxon>Ascomycota</taxon>
        <taxon>Pezizomycotina</taxon>
        <taxon>Dothideomycetes</taxon>
        <taxon>Pleosporomycetidae</taxon>
        <taxon>Pleosporales</taxon>
        <taxon>Pleosporineae</taxon>
        <taxon>Pleosporaceae</taxon>
        <taxon>Alternaria</taxon>
        <taxon>Alternaria sect. Porri</taxon>
    </lineage>
</organism>
<proteinExistence type="predicted"/>
<dbReference type="Gene3D" id="3.40.50.1820">
    <property type="entry name" value="alpha/beta hydrolase"/>
    <property type="match status" value="1"/>
</dbReference>
<protein>
    <recommendedName>
        <fullName evidence="9">NB-ARC domain-containing protein</fullName>
    </recommendedName>
</protein>
<evidence type="ECO:0000256" key="1">
    <source>
        <dbReference type="ARBA" id="ARBA00004173"/>
    </source>
</evidence>
<dbReference type="Gene3D" id="1.25.40.10">
    <property type="entry name" value="Tetratricopeptide repeat domain"/>
    <property type="match status" value="1"/>
</dbReference>
<evidence type="ECO:0000256" key="2">
    <source>
        <dbReference type="ARBA" id="ARBA00004240"/>
    </source>
</evidence>
<evidence type="ECO:0000256" key="3">
    <source>
        <dbReference type="ARBA" id="ARBA00004370"/>
    </source>
</evidence>
<accession>A0ABR3UG28</accession>
<keyword evidence="5" id="KW-0496">Mitochondrion</keyword>
<evidence type="ECO:0008006" key="9">
    <source>
        <dbReference type="Google" id="ProtNLM"/>
    </source>
</evidence>
<dbReference type="InterPro" id="IPR027417">
    <property type="entry name" value="P-loop_NTPase"/>
</dbReference>
<name>A0ABR3UG28_9PLEO</name>
<evidence type="ECO:0000313" key="7">
    <source>
        <dbReference type="EMBL" id="KAL1795436.1"/>
    </source>
</evidence>
<evidence type="ECO:0000313" key="8">
    <source>
        <dbReference type="Proteomes" id="UP001578633"/>
    </source>
</evidence>
<comment type="caution">
    <text evidence="7">The sequence shown here is derived from an EMBL/GenBank/DDBJ whole genome shotgun (WGS) entry which is preliminary data.</text>
</comment>
<keyword evidence="6" id="KW-0472">Membrane</keyword>
<keyword evidence="4" id="KW-0256">Endoplasmic reticulum</keyword>
<dbReference type="PANTHER" id="PTHR48182:SF2">
    <property type="entry name" value="PROTEIN SERAC1"/>
    <property type="match status" value="1"/>
</dbReference>
<dbReference type="SUPFAM" id="SSF53474">
    <property type="entry name" value="alpha/beta-Hydrolases"/>
    <property type="match status" value="1"/>
</dbReference>
<dbReference type="InterPro" id="IPR029058">
    <property type="entry name" value="AB_hydrolase_fold"/>
</dbReference>
<evidence type="ECO:0000256" key="5">
    <source>
        <dbReference type="ARBA" id="ARBA00023128"/>
    </source>
</evidence>
<dbReference type="RefSeq" id="XP_069306020.1">
    <property type="nucleotide sequence ID" value="XM_069452094.1"/>
</dbReference>